<reference evidence="1" key="1">
    <citation type="submission" date="2022-04" db="EMBL/GenBank/DDBJ databases">
        <title>Jade perch genome.</title>
        <authorList>
            <person name="Chao B."/>
        </authorList>
    </citation>
    <scope>NUCLEOTIDE SEQUENCE</scope>
    <source>
        <strain evidence="1">CB-2022</strain>
    </source>
</reference>
<sequence>MELLLFTPGFSSTAIPLSVSMNVPLSGSLSPYPAGERAVQITPAQGRGEEIRHPSIHSSFPPSSPRTPRCQADGCRGTGFLCGGHVRSDDGKVVRKSPSTQPAGVSSLPPLLPFPLLPPGPRLGMDEAEKYQQWLAAIAERRRQQEDETTLRRETEEEWLKAAQKKRKDLRDQWLSDTAPAPVHPSLDSFRPHPPPQDEADEHTAAEQTKSQKTPEEEAADARKEEQASQEENKESVNCTASAKIHNHYQASTDEDTRVYIDAKDPFSIQMAQRGFHESGHYGRSVLGTVAVQVERDHKTGTSVIRSVAPVSTPAGAPTATAVFDDGRKSIHAVGAVGGQPSTKELGQILSAIDGVAMEVLLDEVTVTPNKAETKIEKVEANKATEGKGLSFSTHHATSKEDKKQLDSSRSYNLELGREDCNVSIENKEERKEDRSFMVAGDIAGQVDKVDDQRLEEGPVTLVFMGYTDATADQGQSQEDHDGMITVERVLITDDGEEHVLGPETPAAPQAGKESQDQVFQDVPLEGNGAGVKVQGEEDDKGLHNSCSLSIAEGEGTPKRKTCQCCSVM</sequence>
<evidence type="ECO:0000313" key="1">
    <source>
        <dbReference type="EMBL" id="KAI3360195.1"/>
    </source>
</evidence>
<keyword evidence="2" id="KW-1185">Reference proteome</keyword>
<dbReference type="EMBL" id="CM041547">
    <property type="protein sequence ID" value="KAI3360195.1"/>
    <property type="molecule type" value="Genomic_DNA"/>
</dbReference>
<proteinExistence type="predicted"/>
<dbReference type="Proteomes" id="UP000831701">
    <property type="component" value="Chromosome 17"/>
</dbReference>
<organism evidence="1 2">
    <name type="scientific">Scortum barcoo</name>
    <name type="common">barcoo grunter</name>
    <dbReference type="NCBI Taxonomy" id="214431"/>
    <lineage>
        <taxon>Eukaryota</taxon>
        <taxon>Metazoa</taxon>
        <taxon>Chordata</taxon>
        <taxon>Craniata</taxon>
        <taxon>Vertebrata</taxon>
        <taxon>Euteleostomi</taxon>
        <taxon>Actinopterygii</taxon>
        <taxon>Neopterygii</taxon>
        <taxon>Teleostei</taxon>
        <taxon>Neoteleostei</taxon>
        <taxon>Acanthomorphata</taxon>
        <taxon>Eupercaria</taxon>
        <taxon>Centrarchiformes</taxon>
        <taxon>Terapontoidei</taxon>
        <taxon>Terapontidae</taxon>
        <taxon>Scortum</taxon>
    </lineage>
</organism>
<protein>
    <submittedName>
        <fullName evidence="1">Uncharacterized protein</fullName>
    </submittedName>
</protein>
<accession>A0ACB8VXL9</accession>
<gene>
    <name evidence="1" type="ORF">L3Q82_014502</name>
</gene>
<name>A0ACB8VXL9_9TELE</name>
<evidence type="ECO:0000313" key="2">
    <source>
        <dbReference type="Proteomes" id="UP000831701"/>
    </source>
</evidence>
<comment type="caution">
    <text evidence="1">The sequence shown here is derived from an EMBL/GenBank/DDBJ whole genome shotgun (WGS) entry which is preliminary data.</text>
</comment>